<feature type="compositionally biased region" description="Low complexity" evidence="7">
    <location>
        <begin position="248"/>
        <end position="269"/>
    </location>
</feature>
<keyword evidence="2 5" id="KW-0238">DNA-binding</keyword>
<dbReference type="AlphaFoldDB" id="A0AAD7BUV5"/>
<dbReference type="InterPro" id="IPR051000">
    <property type="entry name" value="Homeobox_DNA-bind_prot"/>
</dbReference>
<evidence type="ECO:0000256" key="7">
    <source>
        <dbReference type="SAM" id="MobiDB-lite"/>
    </source>
</evidence>
<evidence type="ECO:0000256" key="1">
    <source>
        <dbReference type="ARBA" id="ARBA00004123"/>
    </source>
</evidence>
<dbReference type="InterPro" id="IPR001356">
    <property type="entry name" value="HD"/>
</dbReference>
<feature type="region of interest" description="Disordered" evidence="7">
    <location>
        <begin position="49"/>
        <end position="194"/>
    </location>
</feature>
<dbReference type="GO" id="GO:0030154">
    <property type="term" value="P:cell differentiation"/>
    <property type="evidence" value="ECO:0007669"/>
    <property type="project" value="TreeGrafter"/>
</dbReference>
<feature type="compositionally biased region" description="Acidic residues" evidence="7">
    <location>
        <begin position="288"/>
        <end position="297"/>
    </location>
</feature>
<evidence type="ECO:0000313" key="9">
    <source>
        <dbReference type="EMBL" id="KAJ7630962.1"/>
    </source>
</evidence>
<dbReference type="GO" id="GO:0005634">
    <property type="term" value="C:nucleus"/>
    <property type="evidence" value="ECO:0007669"/>
    <property type="project" value="UniProtKB-SubCell"/>
</dbReference>
<feature type="DNA-binding region" description="Homeobox" evidence="5">
    <location>
        <begin position="171"/>
        <end position="230"/>
    </location>
</feature>
<organism evidence="9 10">
    <name type="scientific">Roridomyces roridus</name>
    <dbReference type="NCBI Taxonomy" id="1738132"/>
    <lineage>
        <taxon>Eukaryota</taxon>
        <taxon>Fungi</taxon>
        <taxon>Dikarya</taxon>
        <taxon>Basidiomycota</taxon>
        <taxon>Agaricomycotina</taxon>
        <taxon>Agaricomycetes</taxon>
        <taxon>Agaricomycetidae</taxon>
        <taxon>Agaricales</taxon>
        <taxon>Marasmiineae</taxon>
        <taxon>Mycenaceae</taxon>
        <taxon>Roridomyces</taxon>
    </lineage>
</organism>
<protein>
    <recommendedName>
        <fullName evidence="8">Homeobox domain-containing protein</fullName>
    </recommendedName>
</protein>
<dbReference type="Gene3D" id="1.10.10.60">
    <property type="entry name" value="Homeodomain-like"/>
    <property type="match status" value="2"/>
</dbReference>
<comment type="subcellular location">
    <subcellularLocation>
        <location evidence="1 5 6">Nucleus</location>
    </subcellularLocation>
</comment>
<feature type="domain" description="Homeobox" evidence="8">
    <location>
        <begin position="169"/>
        <end position="229"/>
    </location>
</feature>
<feature type="region of interest" description="Disordered" evidence="7">
    <location>
        <begin position="229"/>
        <end position="323"/>
    </location>
</feature>
<dbReference type="PROSITE" id="PS00027">
    <property type="entry name" value="HOMEOBOX_1"/>
    <property type="match status" value="1"/>
</dbReference>
<evidence type="ECO:0000256" key="3">
    <source>
        <dbReference type="ARBA" id="ARBA00023155"/>
    </source>
</evidence>
<dbReference type="SUPFAM" id="SSF46689">
    <property type="entry name" value="Homeodomain-like"/>
    <property type="match status" value="2"/>
</dbReference>
<keyword evidence="10" id="KW-1185">Reference proteome</keyword>
<evidence type="ECO:0000256" key="4">
    <source>
        <dbReference type="ARBA" id="ARBA00023242"/>
    </source>
</evidence>
<feature type="compositionally biased region" description="Low complexity" evidence="7">
    <location>
        <begin position="155"/>
        <end position="165"/>
    </location>
</feature>
<dbReference type="Pfam" id="PF00046">
    <property type="entry name" value="Homeodomain"/>
    <property type="match status" value="2"/>
</dbReference>
<dbReference type="GO" id="GO:0000978">
    <property type="term" value="F:RNA polymerase II cis-regulatory region sequence-specific DNA binding"/>
    <property type="evidence" value="ECO:0007669"/>
    <property type="project" value="TreeGrafter"/>
</dbReference>
<dbReference type="Proteomes" id="UP001221142">
    <property type="component" value="Unassembled WGS sequence"/>
</dbReference>
<evidence type="ECO:0000256" key="5">
    <source>
        <dbReference type="PROSITE-ProRule" id="PRU00108"/>
    </source>
</evidence>
<accession>A0AAD7BUV5</accession>
<dbReference type="PANTHER" id="PTHR24324:SF5">
    <property type="entry name" value="HEMATOPOIETICALLY-EXPRESSED HOMEOBOX PROTEIN HHEX"/>
    <property type="match status" value="1"/>
</dbReference>
<dbReference type="PROSITE" id="PS50071">
    <property type="entry name" value="HOMEOBOX_2"/>
    <property type="match status" value="2"/>
</dbReference>
<evidence type="ECO:0000256" key="6">
    <source>
        <dbReference type="RuleBase" id="RU000682"/>
    </source>
</evidence>
<dbReference type="InterPro" id="IPR017970">
    <property type="entry name" value="Homeobox_CS"/>
</dbReference>
<reference evidence="9" key="1">
    <citation type="submission" date="2023-03" db="EMBL/GenBank/DDBJ databases">
        <title>Massive genome expansion in bonnet fungi (Mycena s.s.) driven by repeated elements and novel gene families across ecological guilds.</title>
        <authorList>
            <consortium name="Lawrence Berkeley National Laboratory"/>
            <person name="Harder C.B."/>
            <person name="Miyauchi S."/>
            <person name="Viragh M."/>
            <person name="Kuo A."/>
            <person name="Thoen E."/>
            <person name="Andreopoulos B."/>
            <person name="Lu D."/>
            <person name="Skrede I."/>
            <person name="Drula E."/>
            <person name="Henrissat B."/>
            <person name="Morin E."/>
            <person name="Kohler A."/>
            <person name="Barry K."/>
            <person name="LaButti K."/>
            <person name="Morin E."/>
            <person name="Salamov A."/>
            <person name="Lipzen A."/>
            <person name="Mereny Z."/>
            <person name="Hegedus B."/>
            <person name="Baldrian P."/>
            <person name="Stursova M."/>
            <person name="Weitz H."/>
            <person name="Taylor A."/>
            <person name="Grigoriev I.V."/>
            <person name="Nagy L.G."/>
            <person name="Martin F."/>
            <person name="Kauserud H."/>
        </authorList>
    </citation>
    <scope>NUCLEOTIDE SEQUENCE</scope>
    <source>
        <strain evidence="9">9284</strain>
    </source>
</reference>
<feature type="compositionally biased region" description="Low complexity" evidence="7">
    <location>
        <begin position="301"/>
        <end position="313"/>
    </location>
</feature>
<dbReference type="CDD" id="cd00086">
    <property type="entry name" value="homeodomain"/>
    <property type="match status" value="2"/>
</dbReference>
<keyword evidence="3 5" id="KW-0371">Homeobox</keyword>
<evidence type="ECO:0000259" key="8">
    <source>
        <dbReference type="PROSITE" id="PS50071"/>
    </source>
</evidence>
<keyword evidence="4 5" id="KW-0539">Nucleus</keyword>
<comment type="caution">
    <text evidence="9">The sequence shown here is derived from an EMBL/GenBank/DDBJ whole genome shotgun (WGS) entry which is preliminary data.</text>
</comment>
<dbReference type="EMBL" id="JARKIF010000009">
    <property type="protein sequence ID" value="KAJ7630962.1"/>
    <property type="molecule type" value="Genomic_DNA"/>
</dbReference>
<feature type="domain" description="Homeobox" evidence="8">
    <location>
        <begin position="1"/>
        <end position="59"/>
    </location>
</feature>
<proteinExistence type="predicted"/>
<dbReference type="InterPro" id="IPR009057">
    <property type="entry name" value="Homeodomain-like_sf"/>
</dbReference>
<feature type="DNA-binding region" description="Homeobox" evidence="5">
    <location>
        <begin position="3"/>
        <end position="60"/>
    </location>
</feature>
<name>A0AAD7BUV5_9AGAR</name>
<feature type="compositionally biased region" description="Polar residues" evidence="7">
    <location>
        <begin position="77"/>
        <end position="94"/>
    </location>
</feature>
<sequence length="338" mass="37966">MPPKRHRHSAVQLAALNALYLETEHPSLVQRTELALSIGLHQKSVNSYFQNKRASKKRPRGNQHIAPPPETDPLFPQESQSFPLESIPPQSLQHPSDEELQGQDEAQIPANDNIQDLPQNPKDEDFAFSPATESGRQSPAFDDGFTSRSRRASSRRSATPYSSAAGPPLSSRQRRARPEPRQLDRLKELFNKTPQPSIEERSALALEIGMEIGKVTNWFRNLRQSARKREKKLGGRRNAGSDDDFDFGDSYGAAFYPSSASASRSATPSLERERPRRLRTQMRSRSSDEDEEDEEQEAVTPSPSLSPSPVSSPYIHPSHTDEEREAAFQLLEFRAGCR</sequence>
<evidence type="ECO:0000313" key="10">
    <source>
        <dbReference type="Proteomes" id="UP001221142"/>
    </source>
</evidence>
<evidence type="ECO:0000256" key="2">
    <source>
        <dbReference type="ARBA" id="ARBA00023125"/>
    </source>
</evidence>
<feature type="compositionally biased region" description="Basic and acidic residues" evidence="7">
    <location>
        <begin position="176"/>
        <end position="190"/>
    </location>
</feature>
<dbReference type="GO" id="GO:0000981">
    <property type="term" value="F:DNA-binding transcription factor activity, RNA polymerase II-specific"/>
    <property type="evidence" value="ECO:0007669"/>
    <property type="project" value="InterPro"/>
</dbReference>
<dbReference type="SMART" id="SM00389">
    <property type="entry name" value="HOX"/>
    <property type="match status" value="2"/>
</dbReference>
<dbReference type="PANTHER" id="PTHR24324">
    <property type="entry name" value="HOMEOBOX PROTEIN HHEX"/>
    <property type="match status" value="1"/>
</dbReference>
<gene>
    <name evidence="9" type="ORF">FB45DRAFT_917076</name>
</gene>